<accession>A0A3E2NAZ5</accession>
<gene>
    <name evidence="2" type="ORF">DS742_15805</name>
    <name evidence="1" type="ORF">LAD12857_23540</name>
</gene>
<evidence type="ECO:0000313" key="3">
    <source>
        <dbReference type="Proteomes" id="UP000260680"/>
    </source>
</evidence>
<dbReference type="Proteomes" id="UP001419084">
    <property type="component" value="Unassembled WGS sequence"/>
</dbReference>
<dbReference type="EMBL" id="QOHO01000049">
    <property type="protein sequence ID" value="RFZ78051.1"/>
    <property type="molecule type" value="Genomic_DNA"/>
</dbReference>
<dbReference type="AlphaFoldDB" id="A0A3E2NAZ5"/>
<keyword evidence="4" id="KW-1185">Reference proteome</keyword>
<evidence type="ECO:0000313" key="1">
    <source>
        <dbReference type="EMBL" id="GLB30431.1"/>
    </source>
</evidence>
<comment type="caution">
    <text evidence="2">The sequence shown here is derived from an EMBL/GenBank/DDBJ whole genome shotgun (WGS) entry which is preliminary data.</text>
</comment>
<reference evidence="1 4" key="2">
    <citation type="journal article" date="2024" name="Int. J. Syst. Evol. Microbiol.">
        <title>Lacrimispora brassicae sp. nov. isolated from fermented cabbage, and proposal of Clostridium indicum Gundawar et al. 2019 and Clostridium methoxybenzovorans Mechichi et al. 1999 as heterotypic synonyms of Lacrimispora amygdalina (Parshina et al. 2003) Haas and Blanchard 2020 and Lacrimispora indolis (McClung and McCoy 1957) Haas and Blanchard 2020, respectively.</title>
        <authorList>
            <person name="Kobayashi H."/>
            <person name="Tanizawa Y."/>
            <person name="Sakamoto M."/>
            <person name="Ohkuma M."/>
            <person name="Tohno M."/>
        </authorList>
    </citation>
    <scope>NUCLEOTIDE SEQUENCE [LARGE SCALE GENOMIC DNA]</scope>
    <source>
        <strain evidence="1 4">DSM 12857</strain>
    </source>
</reference>
<reference evidence="2 3" key="1">
    <citation type="submission" date="2018-07" db="EMBL/GenBank/DDBJ databases">
        <title>New species, Clostridium PI-S10-A1B.</title>
        <authorList>
            <person name="Krishna G."/>
            <person name="Summeta K."/>
            <person name="Shikha S."/>
            <person name="Prabhu P.B."/>
            <person name="Suresh K."/>
        </authorList>
    </citation>
    <scope>NUCLEOTIDE SEQUENCE [LARGE SCALE GENOMIC DNA]</scope>
    <source>
        <strain evidence="2 3">PI-S10-A1B</strain>
    </source>
</reference>
<protein>
    <submittedName>
        <fullName evidence="2">Uncharacterized protein</fullName>
    </submittedName>
</protein>
<dbReference type="EMBL" id="BRPJ01000037">
    <property type="protein sequence ID" value="GLB30431.1"/>
    <property type="molecule type" value="Genomic_DNA"/>
</dbReference>
<evidence type="ECO:0000313" key="4">
    <source>
        <dbReference type="Proteomes" id="UP001419084"/>
    </source>
</evidence>
<proteinExistence type="predicted"/>
<sequence length="98" mass="11371">MQMFACLVLDYSSRYPFHFIQRIPAAIYAFCKVNNYIIEGSDKSWCFFDWKEGLDKQASAHAIYIYILNAAIELAEILEEKKLAKQLQEEKGYCSSEA</sequence>
<dbReference type="Proteomes" id="UP000260680">
    <property type="component" value="Unassembled WGS sequence"/>
</dbReference>
<evidence type="ECO:0000313" key="2">
    <source>
        <dbReference type="EMBL" id="RFZ78051.1"/>
    </source>
</evidence>
<dbReference type="OrthoDB" id="9815108at2"/>
<name>A0A3E2NAZ5_9FIRM</name>
<dbReference type="RefSeq" id="WP_117417946.1">
    <property type="nucleotide sequence ID" value="NZ_BRPJ01000037.1"/>
</dbReference>
<organism evidence="2 3">
    <name type="scientific">Lacrimispora amygdalina</name>
    <dbReference type="NCBI Taxonomy" id="253257"/>
    <lineage>
        <taxon>Bacteria</taxon>
        <taxon>Bacillati</taxon>
        <taxon>Bacillota</taxon>
        <taxon>Clostridia</taxon>
        <taxon>Lachnospirales</taxon>
        <taxon>Lachnospiraceae</taxon>
        <taxon>Lacrimispora</taxon>
    </lineage>
</organism>